<dbReference type="Pfam" id="PF14084">
    <property type="entry name" value="DUF4264"/>
    <property type="match status" value="1"/>
</dbReference>
<organism evidence="1 2">
    <name type="scientific">Clostridium tetanomorphum</name>
    <dbReference type="NCBI Taxonomy" id="1553"/>
    <lineage>
        <taxon>Bacteria</taxon>
        <taxon>Bacillati</taxon>
        <taxon>Bacillota</taxon>
        <taxon>Clostridia</taxon>
        <taxon>Eubacteriales</taxon>
        <taxon>Clostridiaceae</taxon>
        <taxon>Clostridium</taxon>
    </lineage>
</organism>
<comment type="caution">
    <text evidence="1">The sequence shown here is derived from an EMBL/GenBank/DDBJ whole genome shotgun (WGS) entry which is preliminary data.</text>
</comment>
<gene>
    <name evidence="1" type="ORF">HGG79_18880</name>
</gene>
<dbReference type="Proteomes" id="UP000563151">
    <property type="component" value="Unassembled WGS sequence"/>
</dbReference>
<proteinExistence type="predicted"/>
<dbReference type="EMBL" id="JAAZWO010000036">
    <property type="protein sequence ID" value="MBC2399811.1"/>
    <property type="molecule type" value="Genomic_DNA"/>
</dbReference>
<sequence length="54" mass="6360">MKNDLELIATKEFDYYNDMYKVVDFLNKNLSNLDIVFGLTEKNGKHILAIYKES</sequence>
<evidence type="ECO:0000313" key="2">
    <source>
        <dbReference type="Proteomes" id="UP000563151"/>
    </source>
</evidence>
<keyword evidence="2" id="KW-1185">Reference proteome</keyword>
<evidence type="ECO:0000313" key="1">
    <source>
        <dbReference type="EMBL" id="MBC2399811.1"/>
    </source>
</evidence>
<protein>
    <submittedName>
        <fullName evidence="1">DUF4264 family protein</fullName>
    </submittedName>
</protein>
<reference evidence="1 2" key="1">
    <citation type="submission" date="2020-04" db="EMBL/GenBank/DDBJ databases">
        <title>Genomic insights into acetone-butanol-ethanol (ABE) fermentation by sequencing solventogenic clostridia strains.</title>
        <authorList>
            <person name="Brown S."/>
        </authorList>
    </citation>
    <scope>NUCLEOTIDE SEQUENCE [LARGE SCALE GENOMIC DNA]</scope>
    <source>
        <strain evidence="1 2">DJ011</strain>
    </source>
</reference>
<dbReference type="RefSeq" id="WP_085059024.1">
    <property type="nucleotide sequence ID" value="NZ_JAAZWO010000036.1"/>
</dbReference>
<accession>A0A923EDX2</accession>
<dbReference type="AlphaFoldDB" id="A0A923EDX2"/>
<dbReference type="InterPro" id="IPR012190">
    <property type="entry name" value="UCP036698"/>
</dbReference>
<name>A0A923EDX2_CLOTT</name>